<evidence type="ECO:0000313" key="1">
    <source>
        <dbReference type="EMBL" id="PON78763.1"/>
    </source>
</evidence>
<comment type="caution">
    <text evidence="1">The sequence shown here is derived from an EMBL/GenBank/DDBJ whole genome shotgun (WGS) entry which is preliminary data.</text>
</comment>
<accession>A0A2P5DZQ9</accession>
<evidence type="ECO:0000313" key="2">
    <source>
        <dbReference type="Proteomes" id="UP000237105"/>
    </source>
</evidence>
<organism evidence="1 2">
    <name type="scientific">Parasponia andersonii</name>
    <name type="common">Sponia andersonii</name>
    <dbReference type="NCBI Taxonomy" id="3476"/>
    <lineage>
        <taxon>Eukaryota</taxon>
        <taxon>Viridiplantae</taxon>
        <taxon>Streptophyta</taxon>
        <taxon>Embryophyta</taxon>
        <taxon>Tracheophyta</taxon>
        <taxon>Spermatophyta</taxon>
        <taxon>Magnoliopsida</taxon>
        <taxon>eudicotyledons</taxon>
        <taxon>Gunneridae</taxon>
        <taxon>Pentapetalae</taxon>
        <taxon>rosids</taxon>
        <taxon>fabids</taxon>
        <taxon>Rosales</taxon>
        <taxon>Cannabaceae</taxon>
        <taxon>Parasponia</taxon>
    </lineage>
</organism>
<name>A0A2P5DZQ9_PARAD</name>
<keyword evidence="2" id="KW-1185">Reference proteome</keyword>
<dbReference type="AlphaFoldDB" id="A0A2P5DZQ9"/>
<dbReference type="Proteomes" id="UP000237105">
    <property type="component" value="Unassembled WGS sequence"/>
</dbReference>
<reference evidence="2" key="1">
    <citation type="submission" date="2016-06" db="EMBL/GenBank/DDBJ databases">
        <title>Parallel loss of symbiosis genes in relatives of nitrogen-fixing non-legume Parasponia.</title>
        <authorList>
            <person name="Van Velzen R."/>
            <person name="Holmer R."/>
            <person name="Bu F."/>
            <person name="Rutten L."/>
            <person name="Van Zeijl A."/>
            <person name="Liu W."/>
            <person name="Santuari L."/>
            <person name="Cao Q."/>
            <person name="Sharma T."/>
            <person name="Shen D."/>
            <person name="Roswanjaya Y."/>
            <person name="Wardhani T."/>
            <person name="Kalhor M.S."/>
            <person name="Jansen J."/>
            <person name="Van den Hoogen J."/>
            <person name="Gungor B."/>
            <person name="Hartog M."/>
            <person name="Hontelez J."/>
            <person name="Verver J."/>
            <person name="Yang W.-C."/>
            <person name="Schijlen E."/>
            <person name="Repin R."/>
            <person name="Schilthuizen M."/>
            <person name="Schranz E."/>
            <person name="Heidstra R."/>
            <person name="Miyata K."/>
            <person name="Fedorova E."/>
            <person name="Kohlen W."/>
            <person name="Bisseling T."/>
            <person name="Smit S."/>
            <person name="Geurts R."/>
        </authorList>
    </citation>
    <scope>NUCLEOTIDE SEQUENCE [LARGE SCALE GENOMIC DNA]</scope>
    <source>
        <strain evidence="2">cv. WU1-14</strain>
    </source>
</reference>
<proteinExistence type="predicted"/>
<dbReference type="EMBL" id="JXTB01000007">
    <property type="protein sequence ID" value="PON78763.1"/>
    <property type="molecule type" value="Genomic_DNA"/>
</dbReference>
<gene>
    <name evidence="1" type="ORF">PanWU01x14_016620</name>
</gene>
<feature type="non-terminal residue" evidence="1">
    <location>
        <position position="1"/>
    </location>
</feature>
<sequence>PVGCRRPEINPSQILDRFGSILFLPLQLGVRSFEGLPPEDHWRQHTALDPDRALNVILGRCAHWADCPKRMTLYQNLAPARLEP</sequence>
<protein>
    <submittedName>
        <fullName evidence="1">Uncharacterized protein</fullName>
    </submittedName>
</protein>